<gene>
    <name evidence="2" type="ORF">N0V87_002829</name>
</gene>
<keyword evidence="1" id="KW-1133">Transmembrane helix</keyword>
<dbReference type="Proteomes" id="UP001140562">
    <property type="component" value="Unassembled WGS sequence"/>
</dbReference>
<comment type="caution">
    <text evidence="2">The sequence shown here is derived from an EMBL/GenBank/DDBJ whole genome shotgun (WGS) entry which is preliminary data.</text>
</comment>
<sequence length="195" mass="21917">MSSFIDRLPTIPEETLPRTALDQRETEKLESQKTFRRRKLVPQFDNSPPFKTWLKVSWLDIATQLTCLLIAELIYLFASPLMPRYFPLFDGVWTTSWGLQHGKPLLDEYITTLVSAIISFAVPFVIMGAVGLWCIRDFWESNAAIMGLGYALATATLFQSFIKWFIGGLRPHFLTVCNPIGPLPPSVLGAAGHAV</sequence>
<reference evidence="2" key="1">
    <citation type="submission" date="2022-10" db="EMBL/GenBank/DDBJ databases">
        <title>Tapping the CABI collections for fungal endophytes: first genome assemblies for Collariella, Neodidymelliopsis, Ascochyta clinopodiicola, Didymella pomorum, Didymosphaeria variabile, Neocosmospora piperis and Neocucurbitaria cava.</title>
        <authorList>
            <person name="Hill R."/>
        </authorList>
    </citation>
    <scope>NUCLEOTIDE SEQUENCE</scope>
    <source>
        <strain evidence="2">IMI 360193</strain>
    </source>
</reference>
<dbReference type="AlphaFoldDB" id="A0A9W9C1X0"/>
<keyword evidence="3" id="KW-1185">Reference proteome</keyword>
<evidence type="ECO:0000256" key="1">
    <source>
        <dbReference type="SAM" id="Phobius"/>
    </source>
</evidence>
<accession>A0A9W9C1X0</accession>
<dbReference type="OrthoDB" id="10030083at2759"/>
<feature type="transmembrane region" description="Helical" evidence="1">
    <location>
        <begin position="109"/>
        <end position="135"/>
    </location>
</feature>
<proteinExistence type="predicted"/>
<keyword evidence="1" id="KW-0812">Transmembrane</keyword>
<feature type="transmembrane region" description="Helical" evidence="1">
    <location>
        <begin position="147"/>
        <end position="166"/>
    </location>
</feature>
<organism evidence="2 3">
    <name type="scientific">Didymella glomerata</name>
    <dbReference type="NCBI Taxonomy" id="749621"/>
    <lineage>
        <taxon>Eukaryota</taxon>
        <taxon>Fungi</taxon>
        <taxon>Dikarya</taxon>
        <taxon>Ascomycota</taxon>
        <taxon>Pezizomycotina</taxon>
        <taxon>Dothideomycetes</taxon>
        <taxon>Pleosporomycetidae</taxon>
        <taxon>Pleosporales</taxon>
        <taxon>Pleosporineae</taxon>
        <taxon>Didymellaceae</taxon>
        <taxon>Didymella</taxon>
    </lineage>
</organism>
<dbReference type="InterPro" id="IPR036938">
    <property type="entry name" value="PAP2/HPO_sf"/>
</dbReference>
<evidence type="ECO:0000313" key="3">
    <source>
        <dbReference type="Proteomes" id="UP001140562"/>
    </source>
</evidence>
<keyword evidence="1" id="KW-0472">Membrane</keyword>
<evidence type="ECO:0000313" key="2">
    <source>
        <dbReference type="EMBL" id="KAJ4339891.1"/>
    </source>
</evidence>
<dbReference type="EMBL" id="JAPEUV010000019">
    <property type="protein sequence ID" value="KAJ4339891.1"/>
    <property type="molecule type" value="Genomic_DNA"/>
</dbReference>
<protein>
    <submittedName>
        <fullName evidence="2">Uncharacterized protein</fullName>
    </submittedName>
</protein>
<dbReference type="Gene3D" id="1.20.144.10">
    <property type="entry name" value="Phosphatidic acid phosphatase type 2/haloperoxidase"/>
    <property type="match status" value="1"/>
</dbReference>
<dbReference type="SUPFAM" id="SSF48317">
    <property type="entry name" value="Acid phosphatase/Vanadium-dependent haloperoxidase"/>
    <property type="match status" value="1"/>
</dbReference>
<name>A0A9W9C1X0_9PLEO</name>
<feature type="transmembrane region" description="Helical" evidence="1">
    <location>
        <begin position="58"/>
        <end position="78"/>
    </location>
</feature>